<dbReference type="PANTHER" id="PTHR11851:SF49">
    <property type="entry name" value="MITOCHONDRIAL-PROCESSING PEPTIDASE SUBUNIT ALPHA"/>
    <property type="match status" value="1"/>
</dbReference>
<feature type="region of interest" description="Disordered" evidence="4">
    <location>
        <begin position="38"/>
        <end position="63"/>
    </location>
</feature>
<dbReference type="Proteomes" id="UP001219862">
    <property type="component" value="Unassembled WGS sequence"/>
</dbReference>
<dbReference type="EMBL" id="JAQQXS010000018">
    <property type="protein sequence ID" value="MDC8786980.1"/>
    <property type="molecule type" value="Genomic_DNA"/>
</dbReference>
<feature type="domain" description="Peptidase M16 C-terminal" evidence="6">
    <location>
        <begin position="245"/>
        <end position="420"/>
    </location>
</feature>
<evidence type="ECO:0000256" key="3">
    <source>
        <dbReference type="RuleBase" id="RU004447"/>
    </source>
</evidence>
<dbReference type="InterPro" id="IPR050361">
    <property type="entry name" value="MPP/UQCRC_Complex"/>
</dbReference>
<evidence type="ECO:0000259" key="6">
    <source>
        <dbReference type="Pfam" id="PF05193"/>
    </source>
</evidence>
<accession>A0ABT5KX60</accession>
<dbReference type="Pfam" id="PF00675">
    <property type="entry name" value="Peptidase_M16"/>
    <property type="match status" value="1"/>
</dbReference>
<dbReference type="InterPro" id="IPR011765">
    <property type="entry name" value="Pept_M16_N"/>
</dbReference>
<feature type="domain" description="Peptidase M16 C-terminal" evidence="6">
    <location>
        <begin position="702"/>
        <end position="881"/>
    </location>
</feature>
<reference evidence="7 8" key="1">
    <citation type="submission" date="2022-10" db="EMBL/GenBank/DDBJ databases">
        <title>paucibacter sp. hw8 Genome sequencing.</title>
        <authorList>
            <person name="Park S."/>
        </authorList>
    </citation>
    <scope>NUCLEOTIDE SEQUENCE [LARGE SCALE GENOMIC DNA]</scope>
    <source>
        <strain evidence="8">hw8</strain>
    </source>
</reference>
<sequence length="967" mass="105686">MIRFDSQRAQPALASSPVQLGAALLLLLGLSLGMSVPAHSKTTPADPAQKRQKTQGQQPAQGGLKVNLAKAELVRSLGGISEYRLPNGLQVLLFPDASKPTTTVNITYKVGSRHEGPGEAGMAHLLEHMLFKGSPEFKDIPQEFSRRGMRFNGTTTVDRTNYFSSFNASDDTLQFALNLEANRMLRSSILKSELDKEMTVVRNELEIGENNPGQLLQQRVMGLAFRFHPYGKPTIGTRSDVENVPIEKLQSFYRQYYQPDNAVLMIAGQMDTAKTLTWVEQAFGGLPKPTRTLRESYTVEPPQDGERALQLRRVGGAPMLMALYHVPGMAHPDCAGLSVLGQLLAQQPSGSLYKQLVESKQAVAVFAGGCGGYDPGVFTVGAVLPPAADASAVELALLKGVEVPANTSFKAEDVQRIAAQYELGYRQILKSPEAAVGLLSESVAAGDWRLIFKLIENVRTIKTEDVARIAQLYLQPANRSMGSYTPVEQPIKVEVPRVSDRSAGLDDLKMDQVISAGESFDPTPTALEARTRRLVMPSGIKLAVLPKKNRGDTVTVSMNLRWADARGVALAEEAGWVSTLLFEGTAKHSRQALIDESVKLKGGFNISGGGQGASVSVQAEKSTLIPLLGLVAEVLREPTFPAEAFERIKAQSLASFEAGAKEPQTLRAELTQPYYNAQLGLKPGDPGYAFSRSENLARLQGVSLEAIKAFYQRYWSANEMEIAVVGDLPDGLDVALDRLFGDWKKPTAPAYERWLDEYKAVAPARFDAQAKDKANAIVELRQEIRLNNRSADYPLLDLANHMLGGGAMESRLAKRVRQTEGLSYGMGSSVNVGYWDDASTWSIHASFAPENRERLLAATRDEIAKVLKSGFTQDELDRARNDVLQARRQSRSDDGALAGALLNQLETQTAWQRFEQGDQRRREATLEQVNAVLRKYLLPEAWVISTAGDFLAKPPLAAEPAQATTKP</sequence>
<dbReference type="InterPro" id="IPR011249">
    <property type="entry name" value="Metalloenz_LuxS/M16"/>
</dbReference>
<comment type="cofactor">
    <cofactor evidence="1">
        <name>Zn(2+)</name>
        <dbReference type="ChEBI" id="CHEBI:29105"/>
    </cofactor>
</comment>
<dbReference type="PANTHER" id="PTHR11851">
    <property type="entry name" value="METALLOPROTEASE"/>
    <property type="match status" value="1"/>
</dbReference>
<evidence type="ECO:0000256" key="2">
    <source>
        <dbReference type="ARBA" id="ARBA00007261"/>
    </source>
</evidence>
<comment type="caution">
    <text evidence="7">The sequence shown here is derived from an EMBL/GenBank/DDBJ whole genome shotgun (WGS) entry which is preliminary data.</text>
</comment>
<comment type="similarity">
    <text evidence="2 3">Belongs to the peptidase M16 family.</text>
</comment>
<gene>
    <name evidence="7" type="ORF">PRZ01_17460</name>
</gene>
<evidence type="ECO:0000259" key="5">
    <source>
        <dbReference type="Pfam" id="PF00675"/>
    </source>
</evidence>
<dbReference type="InterPro" id="IPR001431">
    <property type="entry name" value="Pept_M16_Zn_BS"/>
</dbReference>
<evidence type="ECO:0000256" key="4">
    <source>
        <dbReference type="SAM" id="MobiDB-lite"/>
    </source>
</evidence>
<dbReference type="InterPro" id="IPR007863">
    <property type="entry name" value="Peptidase_M16_C"/>
</dbReference>
<dbReference type="Gene3D" id="3.30.830.10">
    <property type="entry name" value="Metalloenzyme, LuxS/M16 peptidase-like"/>
    <property type="match status" value="4"/>
</dbReference>
<evidence type="ECO:0000256" key="1">
    <source>
        <dbReference type="ARBA" id="ARBA00001947"/>
    </source>
</evidence>
<protein>
    <submittedName>
        <fullName evidence="7">Pitrilysin family protein</fullName>
    </submittedName>
</protein>
<evidence type="ECO:0000313" key="7">
    <source>
        <dbReference type="EMBL" id="MDC8786980.1"/>
    </source>
</evidence>
<dbReference type="PROSITE" id="PS00143">
    <property type="entry name" value="INSULINASE"/>
    <property type="match status" value="1"/>
</dbReference>
<feature type="domain" description="Peptidase M16 N-terminal" evidence="5">
    <location>
        <begin position="93"/>
        <end position="237"/>
    </location>
</feature>
<evidence type="ECO:0000313" key="8">
    <source>
        <dbReference type="Proteomes" id="UP001219862"/>
    </source>
</evidence>
<proteinExistence type="inferred from homology"/>
<keyword evidence="8" id="KW-1185">Reference proteome</keyword>
<name>A0ABT5KX60_9BURK</name>
<organism evidence="7 8">
    <name type="scientific">Roseateles koreensis</name>
    <dbReference type="NCBI Taxonomy" id="2987526"/>
    <lineage>
        <taxon>Bacteria</taxon>
        <taxon>Pseudomonadati</taxon>
        <taxon>Pseudomonadota</taxon>
        <taxon>Betaproteobacteria</taxon>
        <taxon>Burkholderiales</taxon>
        <taxon>Sphaerotilaceae</taxon>
        <taxon>Roseateles</taxon>
    </lineage>
</organism>
<dbReference type="SUPFAM" id="SSF63411">
    <property type="entry name" value="LuxS/MPP-like metallohydrolase"/>
    <property type="match status" value="4"/>
</dbReference>
<dbReference type="Pfam" id="PF05193">
    <property type="entry name" value="Peptidase_M16_C"/>
    <property type="match status" value="2"/>
</dbReference>
<dbReference type="RefSeq" id="WP_273598114.1">
    <property type="nucleotide sequence ID" value="NZ_JAQQXS010000018.1"/>
</dbReference>